<keyword evidence="5" id="KW-0106">Calcium</keyword>
<evidence type="ECO:0000256" key="8">
    <source>
        <dbReference type="PIRNR" id="PIRNR005096"/>
    </source>
</evidence>
<comment type="catalytic activity">
    <reaction evidence="8">
        <text>alpha-D-glucose = beta-D-glucose</text>
        <dbReference type="Rhea" id="RHEA:10264"/>
        <dbReference type="ChEBI" id="CHEBI:15903"/>
        <dbReference type="ChEBI" id="CHEBI:17925"/>
        <dbReference type="EC" id="5.1.3.3"/>
    </reaction>
</comment>
<evidence type="ECO:0000256" key="5">
    <source>
        <dbReference type="ARBA" id="ARBA00022837"/>
    </source>
</evidence>
<dbReference type="EMBL" id="AP025293">
    <property type="protein sequence ID" value="BDD00816.1"/>
    <property type="molecule type" value="Genomic_DNA"/>
</dbReference>
<feature type="chain" id="PRO_5046493187" description="Aldose 1-epimerase" evidence="9">
    <location>
        <begin position="21"/>
        <end position="359"/>
    </location>
</feature>
<dbReference type="Gene3D" id="2.70.98.10">
    <property type="match status" value="1"/>
</dbReference>
<dbReference type="CDD" id="cd09019">
    <property type="entry name" value="galactose_mutarotase_like"/>
    <property type="match status" value="1"/>
</dbReference>
<protein>
    <recommendedName>
        <fullName evidence="8">Aldose 1-epimerase</fullName>
        <ecNumber evidence="8">5.1.3.3</ecNumber>
    </recommendedName>
</protein>
<dbReference type="Proteomes" id="UP001354989">
    <property type="component" value="Plasmid pPP1"/>
</dbReference>
<dbReference type="InterPro" id="IPR008183">
    <property type="entry name" value="Aldose_1/G6P_1-epimerase"/>
</dbReference>
<evidence type="ECO:0000256" key="1">
    <source>
        <dbReference type="ARBA" id="ARBA00001913"/>
    </source>
</evidence>
<dbReference type="Pfam" id="PF01263">
    <property type="entry name" value="Aldose_epim"/>
    <property type="match status" value="1"/>
</dbReference>
<evidence type="ECO:0000256" key="6">
    <source>
        <dbReference type="ARBA" id="ARBA00023235"/>
    </source>
</evidence>
<evidence type="ECO:0000313" key="10">
    <source>
        <dbReference type="EMBL" id="BDD00816.1"/>
    </source>
</evidence>
<keyword evidence="9" id="KW-0732">Signal</keyword>
<dbReference type="InterPro" id="IPR014718">
    <property type="entry name" value="GH-type_carb-bd"/>
</dbReference>
<evidence type="ECO:0000256" key="7">
    <source>
        <dbReference type="ARBA" id="ARBA00023277"/>
    </source>
</evidence>
<dbReference type="PANTHER" id="PTHR10091:SF0">
    <property type="entry name" value="GALACTOSE MUTAROTASE"/>
    <property type="match status" value="1"/>
</dbReference>
<evidence type="ECO:0000256" key="4">
    <source>
        <dbReference type="ARBA" id="ARBA00011245"/>
    </source>
</evidence>
<dbReference type="SUPFAM" id="SSF74650">
    <property type="entry name" value="Galactose mutarotase-like"/>
    <property type="match status" value="1"/>
</dbReference>
<dbReference type="RefSeq" id="WP_338398079.1">
    <property type="nucleotide sequence ID" value="NZ_AP025293.1"/>
</dbReference>
<sequence>MLKFSTLFIAFLLIFATAFADIPTPYKTFTLRNSQQMEMTVTNLGGRIMNLKVPNAQGVPTNVVVGFDQAAQYLSSTEPYFGALIGRVGNRIAKGQFTVDGQQFQLPINNGENSLHGGLQGFQNLTWEATQVNESTLELHLTHPDGAEGFQGNMEVKVTYTLTEENALEITYHATADKATPCNLTNHAFFNLNGEGSGSILNHRLRIPAKEYTPVDAGLIPLGKNAKVKGTPFDFTEAKTIGRDIEQKNDQLTNGMGYDHNFFLKKKKGKLTKMAEVMGDKSGIVMEVFSTERCLQFYSGNFMESKNTFASGAKDDFRTAFCLETQEFPDAVNQPNFKAFILTPGKVYSSKSIYKFRVK</sequence>
<evidence type="ECO:0000313" key="11">
    <source>
        <dbReference type="Proteomes" id="UP001354989"/>
    </source>
</evidence>
<name>A0ABM7VIL0_9BACT</name>
<keyword evidence="11" id="KW-1185">Reference proteome</keyword>
<keyword evidence="6 8" id="KW-0413">Isomerase</keyword>
<accession>A0ABM7VIL0</accession>
<evidence type="ECO:0000256" key="9">
    <source>
        <dbReference type="SAM" id="SignalP"/>
    </source>
</evidence>
<organism evidence="10 11">
    <name type="scientific">Persicobacter psychrovividus</name>
    <dbReference type="NCBI Taxonomy" id="387638"/>
    <lineage>
        <taxon>Bacteria</taxon>
        <taxon>Pseudomonadati</taxon>
        <taxon>Bacteroidota</taxon>
        <taxon>Cytophagia</taxon>
        <taxon>Cytophagales</taxon>
        <taxon>Persicobacteraceae</taxon>
        <taxon>Persicobacter</taxon>
    </lineage>
</organism>
<reference evidence="10 11" key="1">
    <citation type="submission" date="2021-12" db="EMBL/GenBank/DDBJ databases">
        <title>Genome sequencing of bacteria with rrn-lacking chromosome and rrn-plasmid.</title>
        <authorList>
            <person name="Anda M."/>
            <person name="Iwasaki W."/>
        </authorList>
    </citation>
    <scope>NUCLEOTIDE SEQUENCE [LARGE SCALE GENOMIC DNA]</scope>
    <source>
        <strain evidence="10 11">NBRC 101262</strain>
        <plasmid evidence="10 11">pPP1</plasmid>
    </source>
</reference>
<gene>
    <name evidence="10" type="primary">galM_1</name>
    <name evidence="10" type="ORF">PEPS_30960</name>
</gene>
<dbReference type="InterPro" id="IPR015443">
    <property type="entry name" value="Aldose_1-epimerase"/>
</dbReference>
<feature type="signal peptide" evidence="9">
    <location>
        <begin position="1"/>
        <end position="20"/>
    </location>
</feature>
<evidence type="ECO:0000256" key="3">
    <source>
        <dbReference type="ARBA" id="ARBA00006206"/>
    </source>
</evidence>
<proteinExistence type="inferred from homology"/>
<dbReference type="PIRSF" id="PIRSF005096">
    <property type="entry name" value="GALM"/>
    <property type="match status" value="1"/>
</dbReference>
<dbReference type="EC" id="5.1.3.3" evidence="8"/>
<evidence type="ECO:0000256" key="2">
    <source>
        <dbReference type="ARBA" id="ARBA00005028"/>
    </source>
</evidence>
<comment type="subunit">
    <text evidence="4">Monomer.</text>
</comment>
<comment type="similarity">
    <text evidence="3 8">Belongs to the aldose epimerase family.</text>
</comment>
<geneLocation type="plasmid" evidence="10 11">
    <name>pPP1</name>
</geneLocation>
<dbReference type="InterPro" id="IPR011013">
    <property type="entry name" value="Gal_mutarotase_sf_dom"/>
</dbReference>
<keyword evidence="7 8" id="KW-0119">Carbohydrate metabolism</keyword>
<dbReference type="NCBIfam" id="NF008277">
    <property type="entry name" value="PRK11055.1"/>
    <property type="match status" value="1"/>
</dbReference>
<comment type="cofactor">
    <cofactor evidence="1">
        <name>Ca(2+)</name>
        <dbReference type="ChEBI" id="CHEBI:29108"/>
    </cofactor>
</comment>
<dbReference type="PANTHER" id="PTHR10091">
    <property type="entry name" value="ALDOSE-1-EPIMERASE"/>
    <property type="match status" value="1"/>
</dbReference>
<dbReference type="InterPro" id="IPR047215">
    <property type="entry name" value="Galactose_mutarotase-like"/>
</dbReference>
<comment type="pathway">
    <text evidence="2 8">Carbohydrate metabolism; hexose metabolism.</text>
</comment>
<keyword evidence="10" id="KW-0614">Plasmid</keyword>